<comment type="caution">
    <text evidence="2">The sequence shown here is derived from an EMBL/GenBank/DDBJ whole genome shotgun (WGS) entry which is preliminary data.</text>
</comment>
<dbReference type="InterPro" id="IPR000835">
    <property type="entry name" value="HTH_MarR-typ"/>
</dbReference>
<dbReference type="Pfam" id="PF01047">
    <property type="entry name" value="MarR"/>
    <property type="match status" value="1"/>
</dbReference>
<dbReference type="EMBL" id="JACVEL010000001">
    <property type="protein sequence ID" value="MBC9811282.1"/>
    <property type="molecule type" value="Genomic_DNA"/>
</dbReference>
<dbReference type="InterPro" id="IPR036390">
    <property type="entry name" value="WH_DNA-bd_sf"/>
</dbReference>
<feature type="domain" description="HTH marR-type" evidence="1">
    <location>
        <begin position="30"/>
        <end position="131"/>
    </location>
</feature>
<dbReference type="PANTHER" id="PTHR33164">
    <property type="entry name" value="TRANSCRIPTIONAL REGULATOR, MARR FAMILY"/>
    <property type="match status" value="1"/>
</dbReference>
<dbReference type="PANTHER" id="PTHR33164:SF106">
    <property type="entry name" value="TRANSCRIPTIONAL REGULATORY PROTEIN"/>
    <property type="match status" value="1"/>
</dbReference>
<keyword evidence="3" id="KW-1185">Reference proteome</keyword>
<sequence length="156" mass="17713">MSKKNLKNNIERFRIASRAYSDASILMHEAIARTAGLSGTDHKYLGLILQHQELTAGDISKLTGLSTGAVTGFIDRLEKKELLERQFTKDDRRKVIIVPNTENIMRLLQPIFDDLQQKTTTLLASFSEEQIQVIERYFTGATRIMQETAANLNMNQ</sequence>
<gene>
    <name evidence="2" type="ORF">H9Y05_02225</name>
</gene>
<proteinExistence type="predicted"/>
<evidence type="ECO:0000313" key="2">
    <source>
        <dbReference type="EMBL" id="MBC9811282.1"/>
    </source>
</evidence>
<evidence type="ECO:0000313" key="3">
    <source>
        <dbReference type="Proteomes" id="UP000652681"/>
    </source>
</evidence>
<dbReference type="GO" id="GO:0003700">
    <property type="term" value="F:DNA-binding transcription factor activity"/>
    <property type="evidence" value="ECO:0007669"/>
    <property type="project" value="InterPro"/>
</dbReference>
<dbReference type="InterPro" id="IPR039422">
    <property type="entry name" value="MarR/SlyA-like"/>
</dbReference>
<accession>A0A8J6P4A4</accession>
<dbReference type="RefSeq" id="WP_216713377.1">
    <property type="nucleotide sequence ID" value="NZ_JACVEL010000001.1"/>
</dbReference>
<name>A0A8J6P4A4_9FLAO</name>
<dbReference type="InterPro" id="IPR036388">
    <property type="entry name" value="WH-like_DNA-bd_sf"/>
</dbReference>
<organism evidence="2 3">
    <name type="scientific">Taishania pollutisoli</name>
    <dbReference type="NCBI Taxonomy" id="2766479"/>
    <lineage>
        <taxon>Bacteria</taxon>
        <taxon>Pseudomonadati</taxon>
        <taxon>Bacteroidota</taxon>
        <taxon>Flavobacteriia</taxon>
        <taxon>Flavobacteriales</taxon>
        <taxon>Crocinitomicaceae</taxon>
        <taxon>Taishania</taxon>
    </lineage>
</organism>
<dbReference type="Proteomes" id="UP000652681">
    <property type="component" value="Unassembled WGS sequence"/>
</dbReference>
<dbReference type="SMART" id="SM00347">
    <property type="entry name" value="HTH_MARR"/>
    <property type="match status" value="1"/>
</dbReference>
<dbReference type="GO" id="GO:0006950">
    <property type="term" value="P:response to stress"/>
    <property type="evidence" value="ECO:0007669"/>
    <property type="project" value="TreeGrafter"/>
</dbReference>
<dbReference type="AlphaFoldDB" id="A0A8J6P4A4"/>
<evidence type="ECO:0000259" key="1">
    <source>
        <dbReference type="SMART" id="SM00347"/>
    </source>
</evidence>
<protein>
    <submittedName>
        <fullName evidence="2">MarR family transcriptional regulator</fullName>
    </submittedName>
</protein>
<dbReference type="SUPFAM" id="SSF46785">
    <property type="entry name" value="Winged helix' DNA-binding domain"/>
    <property type="match status" value="1"/>
</dbReference>
<dbReference type="Gene3D" id="1.10.10.10">
    <property type="entry name" value="Winged helix-like DNA-binding domain superfamily/Winged helix DNA-binding domain"/>
    <property type="match status" value="1"/>
</dbReference>
<reference evidence="2" key="1">
    <citation type="submission" date="2020-09" db="EMBL/GenBank/DDBJ databases">
        <title>Taishania pollutisoli gen. nov., sp. nov., Isolated from Tetrabromobisphenol A-Contaminated Soil.</title>
        <authorList>
            <person name="Chen Q."/>
        </authorList>
    </citation>
    <scope>NUCLEOTIDE SEQUENCE</scope>
    <source>
        <strain evidence="2">CZZ-1</strain>
    </source>
</reference>